<feature type="compositionally biased region" description="Gly residues" evidence="3">
    <location>
        <begin position="681"/>
        <end position="690"/>
    </location>
</feature>
<feature type="region of interest" description="Disordered" evidence="3">
    <location>
        <begin position="266"/>
        <end position="295"/>
    </location>
</feature>
<accession>A0A2K3DQ82</accession>
<dbReference type="PaxDb" id="3055-EDP01654"/>
<dbReference type="GO" id="GO:1990904">
    <property type="term" value="C:ribonucleoprotein complex"/>
    <property type="evidence" value="ECO:0000318"/>
    <property type="project" value="GO_Central"/>
</dbReference>
<dbReference type="ExpressionAtlas" id="A0A2K3DQ82">
    <property type="expression patterns" value="baseline"/>
</dbReference>
<keyword evidence="1 2" id="KW-0694">RNA-binding</keyword>
<protein>
    <recommendedName>
        <fullName evidence="4">RRM domain-containing protein</fullName>
    </recommendedName>
</protein>
<dbReference type="PANTHER" id="PTHR48025">
    <property type="entry name" value="OS02G0815200 PROTEIN"/>
    <property type="match status" value="1"/>
</dbReference>
<dbReference type="RefSeq" id="XP_042924120.1">
    <property type="nucleotide sequence ID" value="XM_043063414.1"/>
</dbReference>
<reference evidence="5 6" key="1">
    <citation type="journal article" date="2007" name="Science">
        <title>The Chlamydomonas genome reveals the evolution of key animal and plant functions.</title>
        <authorList>
            <person name="Merchant S.S."/>
            <person name="Prochnik S.E."/>
            <person name="Vallon O."/>
            <person name="Harris E.H."/>
            <person name="Karpowicz S.J."/>
            <person name="Witman G.B."/>
            <person name="Terry A."/>
            <person name="Salamov A."/>
            <person name="Fritz-Laylin L.K."/>
            <person name="Marechal-Drouard L."/>
            <person name="Marshall W.F."/>
            <person name="Qu L.H."/>
            <person name="Nelson D.R."/>
            <person name="Sanderfoot A.A."/>
            <person name="Spalding M.H."/>
            <person name="Kapitonov V.V."/>
            <person name="Ren Q."/>
            <person name="Ferris P."/>
            <person name="Lindquist E."/>
            <person name="Shapiro H."/>
            <person name="Lucas S.M."/>
            <person name="Grimwood J."/>
            <person name="Schmutz J."/>
            <person name="Cardol P."/>
            <person name="Cerutti H."/>
            <person name="Chanfreau G."/>
            <person name="Chen C.L."/>
            <person name="Cognat V."/>
            <person name="Croft M.T."/>
            <person name="Dent R."/>
            <person name="Dutcher S."/>
            <person name="Fernandez E."/>
            <person name="Fukuzawa H."/>
            <person name="Gonzalez-Ballester D."/>
            <person name="Gonzalez-Halphen D."/>
            <person name="Hallmann A."/>
            <person name="Hanikenne M."/>
            <person name="Hippler M."/>
            <person name="Inwood W."/>
            <person name="Jabbari K."/>
            <person name="Kalanon M."/>
            <person name="Kuras R."/>
            <person name="Lefebvre P.A."/>
            <person name="Lemaire S.D."/>
            <person name="Lobanov A.V."/>
            <person name="Lohr M."/>
            <person name="Manuell A."/>
            <person name="Meier I."/>
            <person name="Mets L."/>
            <person name="Mittag M."/>
            <person name="Mittelmeier T."/>
            <person name="Moroney J.V."/>
            <person name="Moseley J."/>
            <person name="Napoli C."/>
            <person name="Nedelcu A.M."/>
            <person name="Niyogi K."/>
            <person name="Novoselov S.V."/>
            <person name="Paulsen I.T."/>
            <person name="Pazour G."/>
            <person name="Purton S."/>
            <person name="Ral J.P."/>
            <person name="Riano-Pachon D.M."/>
            <person name="Riekhof W."/>
            <person name="Rymarquis L."/>
            <person name="Schroda M."/>
            <person name="Stern D."/>
            <person name="Umen J."/>
            <person name="Willows R."/>
            <person name="Wilson N."/>
            <person name="Zimmer S.L."/>
            <person name="Allmer J."/>
            <person name="Balk J."/>
            <person name="Bisova K."/>
            <person name="Chen C.J."/>
            <person name="Elias M."/>
            <person name="Gendler K."/>
            <person name="Hauser C."/>
            <person name="Lamb M.R."/>
            <person name="Ledford H."/>
            <person name="Long J.C."/>
            <person name="Minagawa J."/>
            <person name="Page M.D."/>
            <person name="Pan J."/>
            <person name="Pootakham W."/>
            <person name="Roje S."/>
            <person name="Rose A."/>
            <person name="Stahlberg E."/>
            <person name="Terauchi A.M."/>
            <person name="Yang P."/>
            <person name="Ball S."/>
            <person name="Bowler C."/>
            <person name="Dieckmann C.L."/>
            <person name="Gladyshev V.N."/>
            <person name="Green P."/>
            <person name="Jorgensen R."/>
            <person name="Mayfield S."/>
            <person name="Mueller-Roeber B."/>
            <person name="Rajamani S."/>
            <person name="Sayre R.T."/>
            <person name="Brokstein P."/>
            <person name="Dubchak I."/>
            <person name="Goodstein D."/>
            <person name="Hornick L."/>
            <person name="Huang Y.W."/>
            <person name="Jhaveri J."/>
            <person name="Luo Y."/>
            <person name="Martinez D."/>
            <person name="Ngau W.C."/>
            <person name="Otillar B."/>
            <person name="Poliakov A."/>
            <person name="Porter A."/>
            <person name="Szajkowski L."/>
            <person name="Werner G."/>
            <person name="Zhou K."/>
            <person name="Grigoriev I.V."/>
            <person name="Rokhsar D.S."/>
            <person name="Grossman A.R."/>
        </authorList>
    </citation>
    <scope>NUCLEOTIDE SEQUENCE [LARGE SCALE GENOMIC DNA]</scope>
    <source>
        <strain evidence="6">CC-503</strain>
    </source>
</reference>
<dbReference type="EMBL" id="CM008967">
    <property type="protein sequence ID" value="PNW82706.1"/>
    <property type="molecule type" value="Genomic_DNA"/>
</dbReference>
<dbReference type="InterPro" id="IPR050502">
    <property type="entry name" value="Euk_RNA-bind_prot"/>
</dbReference>
<dbReference type="Gramene" id="PNW82706">
    <property type="protein sequence ID" value="PNW82706"/>
    <property type="gene ID" value="CHLRE_06g290450v5"/>
</dbReference>
<dbReference type="GO" id="GO:0005634">
    <property type="term" value="C:nucleus"/>
    <property type="evidence" value="ECO:0000318"/>
    <property type="project" value="GO_Central"/>
</dbReference>
<organism evidence="5 6">
    <name type="scientific">Chlamydomonas reinhardtii</name>
    <name type="common">Chlamydomonas smithii</name>
    <dbReference type="NCBI Taxonomy" id="3055"/>
    <lineage>
        <taxon>Eukaryota</taxon>
        <taxon>Viridiplantae</taxon>
        <taxon>Chlorophyta</taxon>
        <taxon>core chlorophytes</taxon>
        <taxon>Chlorophyceae</taxon>
        <taxon>CS clade</taxon>
        <taxon>Chlamydomonadales</taxon>
        <taxon>Chlamydomonadaceae</taxon>
        <taxon>Chlamydomonas</taxon>
    </lineage>
</organism>
<feature type="domain" description="RRM" evidence="4">
    <location>
        <begin position="74"/>
        <end position="155"/>
    </location>
</feature>
<sequence length="838" mass="85403">MCGEVRDLAILRDRSSGKSRGCAFVSYQHLEEAEAAIAKFDRQLLLPGAQAPLEVRFAKTHAYVQAGSGPSGNRQLFFSRVPLTLREEDILELFRQHGRVAGINVFKCRRSGRSKGCGFVEMHSRDDALAAMQALDEQHVFDATGTAMSVRWADPDLQQRKKKVMDDVGADTRGMFPQIFFAKVLRSTTEEEVRRLFSRFGKVHEVNLFRAFQGAPTTKGCGLVTMLVHDEALAAIGALDGKFVWEGMDCPMVVKWMDTALQRRRREQHATTGARTQLPSASIGGLLGGGAQSRSSNEPLPYTPYAAAAAAAAAQSGSSVAASLVNLSASALGHGGADLSGLGGAGQLSAGGLGGLGGLGMGGVGVGMSNSMLGAAGMQGGGGGVLGGGGGASYAGLGGGGVGMSGMGGVGMGMGGLGGVGVGGMGGLGGAGAGLDGLMEAMETPPPGCAPDAMKLFVGNIPKSCTEDQLLPLFQSIGKVVELVIVYDKVTHESKGSAFVWYANRADAERAIIQFNLRHVFPDPSGVQDRPLVVRRAKARSRAVLGPLGFGGIGGMYGLTQPGGFGLSYGAPQPAYQRAGLGGGGAALSIAQLQAGMEGLGLGGGSGAGRGMRLGGGGGNLLQPMTVMGPGGMRTAAGAPVQMQLQGNLMAMGPGGQAAGFYDAYNSGDQLISDLSMMGGGQQGGGGGGASPYMAFGTSPTGSLQQQPLHATPHVGGVGTLGPGDSGQWDSRSLTSMNLPQQQQQQPGSATMASAQAQQQQQQQAQQQAQQQQQLTVSLNSQQLGAVNQHLYSVQTVSGATLQLSPGAGGMFALVINGTPPQVEAARSLVATVVGGQI</sequence>
<feature type="domain" description="RRM" evidence="4">
    <location>
        <begin position="177"/>
        <end position="259"/>
    </location>
</feature>
<dbReference type="GO" id="GO:0003729">
    <property type="term" value="F:mRNA binding"/>
    <property type="evidence" value="ECO:0000318"/>
    <property type="project" value="GO_Central"/>
</dbReference>
<feature type="compositionally biased region" description="Polar residues" evidence="3">
    <location>
        <begin position="728"/>
        <end position="740"/>
    </location>
</feature>
<dbReference type="InParanoid" id="A0A2K3DQ82"/>
<feature type="compositionally biased region" description="Polar residues" evidence="3">
    <location>
        <begin position="698"/>
        <end position="709"/>
    </location>
</feature>
<dbReference type="OrthoDB" id="410044at2759"/>
<dbReference type="AlphaFoldDB" id="A0A2K3DQ82"/>
<feature type="region of interest" description="Disordered" evidence="3">
    <location>
        <begin position="681"/>
        <end position="758"/>
    </location>
</feature>
<feature type="domain" description="RRM" evidence="4">
    <location>
        <begin position="1"/>
        <end position="60"/>
    </location>
</feature>
<dbReference type="GeneID" id="5721084"/>
<dbReference type="GO" id="GO:0005737">
    <property type="term" value="C:cytoplasm"/>
    <property type="evidence" value="ECO:0000318"/>
    <property type="project" value="GO_Central"/>
</dbReference>
<gene>
    <name evidence="5" type="ORF">CHLRE_06g290450v5</name>
</gene>
<dbReference type="PROSITE" id="PS50102">
    <property type="entry name" value="RRM"/>
    <property type="match status" value="4"/>
</dbReference>
<name>A0A2K3DQ82_CHLRE</name>
<evidence type="ECO:0000313" key="5">
    <source>
        <dbReference type="EMBL" id="PNW82706.1"/>
    </source>
</evidence>
<evidence type="ECO:0000256" key="2">
    <source>
        <dbReference type="PROSITE-ProRule" id="PRU00176"/>
    </source>
</evidence>
<dbReference type="PANTHER" id="PTHR48025:SF1">
    <property type="entry name" value="RRM DOMAIN-CONTAINING PROTEIN"/>
    <property type="match status" value="1"/>
</dbReference>
<dbReference type="Proteomes" id="UP000006906">
    <property type="component" value="Chromosome 6"/>
</dbReference>
<proteinExistence type="predicted"/>
<dbReference type="Gene3D" id="3.30.70.330">
    <property type="match status" value="4"/>
</dbReference>
<evidence type="ECO:0000256" key="3">
    <source>
        <dbReference type="SAM" id="MobiDB-lite"/>
    </source>
</evidence>
<dbReference type="KEGG" id="cre:CHLRE_06g290450v5"/>
<keyword evidence="6" id="KW-1185">Reference proteome</keyword>
<dbReference type="SMART" id="SM00360">
    <property type="entry name" value="RRM"/>
    <property type="match status" value="4"/>
</dbReference>
<feature type="compositionally biased region" description="Polar residues" evidence="3">
    <location>
        <begin position="270"/>
        <end position="280"/>
    </location>
</feature>
<feature type="compositionally biased region" description="Gly residues" evidence="3">
    <location>
        <begin position="716"/>
        <end position="725"/>
    </location>
</feature>
<evidence type="ECO:0000256" key="1">
    <source>
        <dbReference type="ARBA" id="ARBA00022884"/>
    </source>
</evidence>
<evidence type="ECO:0000259" key="4">
    <source>
        <dbReference type="PROSITE" id="PS50102"/>
    </source>
</evidence>
<dbReference type="SUPFAM" id="SSF54928">
    <property type="entry name" value="RNA-binding domain, RBD"/>
    <property type="match status" value="3"/>
</dbReference>
<evidence type="ECO:0000313" key="6">
    <source>
        <dbReference type="Proteomes" id="UP000006906"/>
    </source>
</evidence>
<dbReference type="FunCoup" id="A0A2K3DQ82">
    <property type="interactions" value="500"/>
</dbReference>
<feature type="domain" description="RRM" evidence="4">
    <location>
        <begin position="454"/>
        <end position="539"/>
    </location>
</feature>
<dbReference type="Pfam" id="PF00076">
    <property type="entry name" value="RRM_1"/>
    <property type="match status" value="4"/>
</dbReference>
<dbReference type="InterPro" id="IPR000504">
    <property type="entry name" value="RRM_dom"/>
</dbReference>
<dbReference type="InterPro" id="IPR012677">
    <property type="entry name" value="Nucleotide-bd_a/b_plait_sf"/>
</dbReference>
<dbReference type="InterPro" id="IPR035979">
    <property type="entry name" value="RBD_domain_sf"/>
</dbReference>